<dbReference type="FunFam" id="2.70.150.10:FF:000028">
    <property type="entry name" value="Calcium-transporting ATPase"/>
    <property type="match status" value="1"/>
</dbReference>
<keyword evidence="3" id="KW-0926">Vacuole</keyword>
<dbReference type="InterPro" id="IPR006408">
    <property type="entry name" value="P-type_ATPase_IIB"/>
</dbReference>
<keyword evidence="7 18" id="KW-0547">Nucleotide-binding</keyword>
<evidence type="ECO:0000256" key="4">
    <source>
        <dbReference type="ARBA" id="ARBA00022568"/>
    </source>
</evidence>
<keyword evidence="13 18" id="KW-0406">Ion transport</keyword>
<evidence type="ECO:0000256" key="5">
    <source>
        <dbReference type="ARBA" id="ARBA00022692"/>
    </source>
</evidence>
<comment type="function">
    <text evidence="18">Catalyzes the hydrolysis of ATP coupled with the transport of calcium.</text>
</comment>
<dbReference type="SUPFAM" id="SSF81653">
    <property type="entry name" value="Calcium ATPase, transduction domain A"/>
    <property type="match status" value="1"/>
</dbReference>
<dbReference type="GO" id="GO:0005524">
    <property type="term" value="F:ATP binding"/>
    <property type="evidence" value="ECO:0007669"/>
    <property type="project" value="UniProtKB-KW"/>
</dbReference>
<dbReference type="CDD" id="cd02081">
    <property type="entry name" value="P-type_ATPase_Ca_PMCA-like"/>
    <property type="match status" value="1"/>
</dbReference>
<feature type="compositionally biased region" description="Low complexity" evidence="20">
    <location>
        <begin position="147"/>
        <end position="160"/>
    </location>
</feature>
<dbReference type="Gene3D" id="1.10.3450.20">
    <property type="match status" value="1"/>
</dbReference>
<dbReference type="Pfam" id="PF00690">
    <property type="entry name" value="Cation_ATPase_N"/>
    <property type="match status" value="1"/>
</dbReference>
<evidence type="ECO:0000256" key="13">
    <source>
        <dbReference type="ARBA" id="ARBA00023065"/>
    </source>
</evidence>
<comment type="caution">
    <text evidence="18">Lacks conserved residue(s) required for the propagation of feature annotation.</text>
</comment>
<dbReference type="PANTHER" id="PTHR24093:SF369">
    <property type="entry name" value="CALCIUM-TRANSPORTING ATPASE"/>
    <property type="match status" value="1"/>
</dbReference>
<protein>
    <recommendedName>
        <fullName evidence="18">Calcium-transporting ATPase</fullName>
        <ecNumber evidence="18">7.2.2.10</ecNumber>
    </recommendedName>
</protein>
<dbReference type="Gene3D" id="1.20.190.50">
    <property type="match status" value="1"/>
</dbReference>
<feature type="compositionally biased region" description="Polar residues" evidence="20">
    <location>
        <begin position="1101"/>
        <end position="1128"/>
    </location>
</feature>
<evidence type="ECO:0000256" key="10">
    <source>
        <dbReference type="ARBA" id="ARBA00022842"/>
    </source>
</evidence>
<dbReference type="InterPro" id="IPR006068">
    <property type="entry name" value="ATPase_P-typ_cation-transptr_C"/>
</dbReference>
<evidence type="ECO:0000256" key="1">
    <source>
        <dbReference type="ARBA" id="ARBA00004128"/>
    </source>
</evidence>
<feature type="compositionally biased region" description="Basic and acidic residues" evidence="20">
    <location>
        <begin position="990"/>
        <end position="1001"/>
    </location>
</feature>
<dbReference type="SFLD" id="SFLDS00003">
    <property type="entry name" value="Haloacid_Dehalogenase"/>
    <property type="match status" value="1"/>
</dbReference>
<feature type="transmembrane region" description="Helical" evidence="18">
    <location>
        <begin position="1320"/>
        <end position="1340"/>
    </location>
</feature>
<feature type="region of interest" description="Disordered" evidence="20">
    <location>
        <begin position="126"/>
        <end position="164"/>
    </location>
</feature>
<dbReference type="PRINTS" id="PR00119">
    <property type="entry name" value="CATATPASE"/>
</dbReference>
<keyword evidence="11" id="KW-1278">Translocase</keyword>
<comment type="similarity">
    <text evidence="15 18">Belongs to the cation transport ATPase (P-type) (TC 3.A.3) family.</text>
</comment>
<feature type="compositionally biased region" description="Polar residues" evidence="20">
    <location>
        <begin position="38"/>
        <end position="55"/>
    </location>
</feature>
<feature type="transmembrane region" description="Helical" evidence="18">
    <location>
        <begin position="1289"/>
        <end position="1308"/>
    </location>
</feature>
<dbReference type="InterPro" id="IPR023214">
    <property type="entry name" value="HAD_sf"/>
</dbReference>
<evidence type="ECO:0000256" key="14">
    <source>
        <dbReference type="ARBA" id="ARBA00023136"/>
    </source>
</evidence>
<evidence type="ECO:0000259" key="21">
    <source>
        <dbReference type="Pfam" id="PF00122"/>
    </source>
</evidence>
<dbReference type="SUPFAM" id="SSF56784">
    <property type="entry name" value="HAD-like"/>
    <property type="match status" value="1"/>
</dbReference>
<proteinExistence type="inferred from homology"/>
<dbReference type="Gene3D" id="3.40.50.1000">
    <property type="entry name" value="HAD superfamily/HAD-like"/>
    <property type="match status" value="1"/>
</dbReference>
<feature type="compositionally biased region" description="Low complexity" evidence="20">
    <location>
        <begin position="1620"/>
        <end position="1632"/>
    </location>
</feature>
<dbReference type="InterPro" id="IPR059000">
    <property type="entry name" value="ATPase_P-type_domA"/>
</dbReference>
<dbReference type="Gene3D" id="2.70.150.10">
    <property type="entry name" value="Calcium-transporting ATPase, cytoplasmic transduction domain A"/>
    <property type="match status" value="1"/>
</dbReference>
<evidence type="ECO:0000259" key="22">
    <source>
        <dbReference type="Pfam" id="PF00689"/>
    </source>
</evidence>
<dbReference type="PANTHER" id="PTHR24093">
    <property type="entry name" value="CATION TRANSPORTING ATPASE"/>
    <property type="match status" value="1"/>
</dbReference>
<dbReference type="EMBL" id="JAPUFD010000012">
    <property type="protein sequence ID" value="MDI1490589.1"/>
    <property type="molecule type" value="Genomic_DNA"/>
</dbReference>
<dbReference type="Pfam" id="PF04121">
    <property type="entry name" value="Nup84_Nup100"/>
    <property type="match status" value="1"/>
</dbReference>
<keyword evidence="5 18" id="KW-0812">Transmembrane</keyword>
<dbReference type="InterPro" id="IPR007252">
    <property type="entry name" value="Nup84/Nup107"/>
</dbReference>
<feature type="region of interest" description="Disordered" evidence="20">
    <location>
        <begin position="990"/>
        <end position="1142"/>
    </location>
</feature>
<evidence type="ECO:0000256" key="16">
    <source>
        <dbReference type="ARBA" id="ARBA00048694"/>
    </source>
</evidence>
<feature type="compositionally biased region" description="Basic and acidic residues" evidence="20">
    <location>
        <begin position="1015"/>
        <end position="1028"/>
    </location>
</feature>
<feature type="region of interest" description="Disordered" evidence="20">
    <location>
        <begin position="1614"/>
        <end position="1636"/>
    </location>
</feature>
<dbReference type="GO" id="GO:0005886">
    <property type="term" value="C:plasma membrane"/>
    <property type="evidence" value="ECO:0007669"/>
    <property type="project" value="TreeGrafter"/>
</dbReference>
<dbReference type="NCBIfam" id="TIGR01517">
    <property type="entry name" value="ATPase-IIB_Ca"/>
    <property type="match status" value="1"/>
</dbReference>
<feature type="domain" description="Cation-transporting P-type ATPase N-terminal" evidence="23">
    <location>
        <begin position="1252"/>
        <end position="1300"/>
    </location>
</feature>
<evidence type="ECO:0000313" key="25">
    <source>
        <dbReference type="Proteomes" id="UP001161017"/>
    </source>
</evidence>
<keyword evidence="10" id="KW-0460">Magnesium</keyword>
<evidence type="ECO:0000256" key="2">
    <source>
        <dbReference type="ARBA" id="ARBA00022448"/>
    </source>
</evidence>
<evidence type="ECO:0000256" key="17">
    <source>
        <dbReference type="ARBA" id="ARBA00059328"/>
    </source>
</evidence>
<comment type="function">
    <text evidence="17">This magnesium-dependent enzyme catalyzes the hydrolysis of ATP coupled with the transport of calcium. Transports the calcium to the vacuole and participates in the control of the cytosolic free calcium.</text>
</comment>
<evidence type="ECO:0000256" key="19">
    <source>
        <dbReference type="SAM" id="Coils"/>
    </source>
</evidence>
<dbReference type="InterPro" id="IPR008250">
    <property type="entry name" value="ATPase_P-typ_transduc_dom_A_sf"/>
</dbReference>
<evidence type="ECO:0000256" key="11">
    <source>
        <dbReference type="ARBA" id="ARBA00022967"/>
    </source>
</evidence>
<keyword evidence="8 18" id="KW-0106">Calcium</keyword>
<dbReference type="GO" id="GO:0005388">
    <property type="term" value="F:P-type calcium transporter activity"/>
    <property type="evidence" value="ECO:0007669"/>
    <property type="project" value="UniProtKB-EC"/>
</dbReference>
<gene>
    <name evidence="24" type="primary">PMC1_1</name>
    <name evidence="24" type="ORF">OHK93_001793</name>
</gene>
<dbReference type="Pfam" id="PF00122">
    <property type="entry name" value="E1-E2_ATPase"/>
    <property type="match status" value="1"/>
</dbReference>
<dbReference type="GO" id="GO:0006874">
    <property type="term" value="P:intracellular calcium ion homeostasis"/>
    <property type="evidence" value="ECO:0007669"/>
    <property type="project" value="TreeGrafter"/>
</dbReference>
<feature type="compositionally biased region" description="Basic and acidic residues" evidence="20">
    <location>
        <begin position="1"/>
        <end position="20"/>
    </location>
</feature>
<feature type="compositionally biased region" description="Polar residues" evidence="20">
    <location>
        <begin position="1071"/>
        <end position="1083"/>
    </location>
</feature>
<dbReference type="InterPro" id="IPR023298">
    <property type="entry name" value="ATPase_P-typ_TM_dom_sf"/>
</dbReference>
<evidence type="ECO:0000256" key="6">
    <source>
        <dbReference type="ARBA" id="ARBA00022723"/>
    </source>
</evidence>
<evidence type="ECO:0000256" key="9">
    <source>
        <dbReference type="ARBA" id="ARBA00022840"/>
    </source>
</evidence>
<dbReference type="InterPro" id="IPR023299">
    <property type="entry name" value="ATPase_P-typ_cyto_dom_N"/>
</dbReference>
<feature type="compositionally biased region" description="Basic residues" evidence="20">
    <location>
        <begin position="136"/>
        <end position="146"/>
    </location>
</feature>
<dbReference type="SUPFAM" id="SSF81665">
    <property type="entry name" value="Calcium ATPase, transmembrane domain M"/>
    <property type="match status" value="1"/>
</dbReference>
<dbReference type="FunFam" id="3.40.1110.10:FF:000031">
    <property type="entry name" value="Calcium-transporting ATPase"/>
    <property type="match status" value="1"/>
</dbReference>
<evidence type="ECO:0000256" key="7">
    <source>
        <dbReference type="ARBA" id="ARBA00022741"/>
    </source>
</evidence>
<dbReference type="Proteomes" id="UP001161017">
    <property type="component" value="Unassembled WGS sequence"/>
</dbReference>
<evidence type="ECO:0000256" key="12">
    <source>
        <dbReference type="ARBA" id="ARBA00022989"/>
    </source>
</evidence>
<comment type="catalytic activity">
    <reaction evidence="16 18">
        <text>Ca(2+)(in) + ATP + H2O = Ca(2+)(out) + ADP + phosphate + H(+)</text>
        <dbReference type="Rhea" id="RHEA:18105"/>
        <dbReference type="ChEBI" id="CHEBI:15377"/>
        <dbReference type="ChEBI" id="CHEBI:15378"/>
        <dbReference type="ChEBI" id="CHEBI:29108"/>
        <dbReference type="ChEBI" id="CHEBI:30616"/>
        <dbReference type="ChEBI" id="CHEBI:43474"/>
        <dbReference type="ChEBI" id="CHEBI:456216"/>
        <dbReference type="EC" id="7.2.2.10"/>
    </reaction>
</comment>
<accession>A0AA43TWL8</accession>
<name>A0AA43TWL8_9LECA</name>
<dbReference type="GO" id="GO:0005643">
    <property type="term" value="C:nuclear pore"/>
    <property type="evidence" value="ECO:0007669"/>
    <property type="project" value="InterPro"/>
</dbReference>
<keyword evidence="9 18" id="KW-0067">ATP-binding</keyword>
<sequence length="2419" mass="267119">MAPRKLRPEESWNSVHRSEASGDVSNDDFLYPEEASMNGESRATSQRSLSRSPSVPTIKDIRRALHPLQAAADRVGKQVERFAENLDRLTRKQSKVQRAGKDDCRRVLPLIHGYQRIANDTVNHLRTLHAPDGSGRRRRLPKRKARSSNPSSRRASSTASDNDVEGLTTLADLKRWEEEERTWDLLSSMLQVERPAAEVDDSRIEPSHIVRPRKRSDLCRYSPETEIWDNFLATDDLAWQQHNVVQWLRRTADHSGDDIAQTIKQSEPELDGDLGNAAHGWLYTREAIKGQKRLRSTARPLEPKDSGIETSLLASDKSQSLATQLDPDATTRQALALEKQDLRLERALWMACWEMLRRGKPWTFIVEWFSERSEQWRAVIMRGALCLDASSTSDALDCQSRFLSRRMCALAARDGGIDEYENAVYGILSGDLASVQKISSCWNDQLFAHYNSYLAQAFEQYVARNYPYRIPSYPQGADGLLNISPFAGQRVYSSVQLIEKLRLAESTRDEATKPYKMLQGSLIARTFDDFVFRQGVRISQLANAKKPSKTVPPMPSALIEGSVTSNVNLEDHDFIRLVVHIILIFQELGHDFGDGEHSQAIENFLAIYVDFLGKAGKQQLLPLYASRLSHQRSVVCLGKQLPAIQQHGERVNLMKLMKQYRLDIPMILHKQLELIISDSLPDHTTPTTYPVLQILEKGGNKPGEVRRIAEHFIVDQISDDQIDLIHGFEWYMLLEGYWRQTMAVGVAVYKHLLRCHALAAARTLSQNITFSRISLSKSRAMLGRTIDLSRWSNEGGLGSSLQRLEQEDMAESVDHRPLDLEEASRTQEYEVLLAQAAGFRDLENLFVALNAIQEFTTLGLELKELADSRAPGPEIQKRLPACRKMFKEVDKAIQPLLHGWLQAPRNDTEARDFEQIRLACLPEIVLAYNNLLNFSSYFAGRDNLKISMDLAVLIAQEGSDLATCLIKAGRMSELMNSFAVVGKSMIQAEAKRPAGRSRDGKTLGLFSPKVSNQGRKGDTKLPSEDLRTDQTANLPCVRLGDQNEERDEPAPLPSESNTPDLRASHSFDAQRPTSPHNFSSPTAKWTDLQPHNFLSVPASRSRGNSVDSEEPGQSPTIGGGTSVTSLASTAGDRPGTLYSNNDNIINDEEALKPDPNTEDDFSVETNKFAFSPGQLGKLFNPKSLSAFHALGGLKGLEKGLRTDRQDGLSMDERELDGFVSFQQAVETGKQMDADDFDPVIARRTTTVASRKLTEDSFRDRKRVFKDNRLPARKAKSIFELAWIAYNDKVLILLTVAAVVSLALGIYQSVQPTDGEAPVEWVEGVAIMVAIIIVVVVGAANDWQKERQFVKLNRKKDDRNVKVIRSGKSREISVHDVLVGDVMHLEPGDMIPVDGIFITGHNIKCDESSATGESDLLRKSSADEVFAAIESHQSVSKLDPFIISGAKVSEGIGTFLVTAVGVNSSYGRTMMSLREDPQTTPLQSKLNVLAEYIAKLGLGAGLILFVATFIKFLVSITGSGKSQTPSQKGQQFLQVFIVAVTVVVVAVPEGLPLAVTLALAFATTRMLKDNNLVRLLRACETMGNATTICSDKTGTLTQNKMSTVAGIIGASMRFGEKKSPDTSASSSPDSPTKGKGLLADFAGTDTSVDDLVSSLDAEVKDLLRQSIAVNSTAFEGEEDGGQTSFIGSKTETALLSFARDHLDMASVNDERIKADVVQMVPFDSGRKCMAAVVKVREKCYRLLVKGASEILLARCSRIIKDPSRAVSNSNLTHEDIEALSDTIKTYASRSLRTIGIIYRDFEQWPPRGAPTQEDDPKLAVFDKIFKDMCFLAIVGIQDPLRHGVADAVHTCQGAGVFVRMVTGDNLLTAKAIAEECGIYTEGGLVMEGPTFRRLSQKEMQQTIPKLQVLARSSPDDKRSLVKHLREMGETVAVTGDGTNDAPALKTADVGFSMGIAGTEVAKEASAIILMDDNFASIVKAIMWGRAVNDSVKKFLQFQITVNITAVLLTFISAVADPSENSVLTAVQLLWVNLIMDTFAALALATDPPTPSILNRPPEPKSAPLITLTMWKMIIGQSIFQLVVTLILNFGGTSILHYDPNPGSREQAQLQTLIFNTFVWMQIFNQYNNRRLDNRLNIFEGVLHNRFFIGIQIIIVAGQIIIVEFGGTALSCRALNWPQWGYSIILGFLSIPVAIMLRLIPDELIRKFIPSWFAKRAKPKLMITDEERQFEWNPALEEIREELTFLKRLRGGRMTVLRYKLQHPREMLLPSSRSASSRSRSRTNSLPTTPVGETAGGSDTASHQAPPTPDSRRSATYRRVGRSRSNSAFGPAAAMAGVVAGSIAGWSPIGKRDEEGAAGYSQSNGRSQLEGEEGVEIHPGTNPDDPVVIPSTTHGAQGPPSQVPGLTPRPPSSLLAPPSRG</sequence>
<keyword evidence="2 18" id="KW-0813">Transport</keyword>
<feature type="region of interest" description="Disordered" evidence="20">
    <location>
        <begin position="2352"/>
        <end position="2419"/>
    </location>
</feature>
<dbReference type="GO" id="GO:0046872">
    <property type="term" value="F:metal ion binding"/>
    <property type="evidence" value="ECO:0007669"/>
    <property type="project" value="UniProtKB-KW"/>
</dbReference>
<dbReference type="GO" id="GO:0016887">
    <property type="term" value="F:ATP hydrolysis activity"/>
    <property type="evidence" value="ECO:0007669"/>
    <property type="project" value="InterPro"/>
</dbReference>
<dbReference type="Gene3D" id="1.20.1110.10">
    <property type="entry name" value="Calcium-transporting ATPase, transmembrane domain"/>
    <property type="match status" value="1"/>
</dbReference>
<evidence type="ECO:0000259" key="23">
    <source>
        <dbReference type="Pfam" id="PF00690"/>
    </source>
</evidence>
<dbReference type="Pfam" id="PF00689">
    <property type="entry name" value="Cation_ATPase_C"/>
    <property type="match status" value="1"/>
</dbReference>
<feature type="compositionally biased region" description="Low complexity" evidence="20">
    <location>
        <begin position="2266"/>
        <end position="2288"/>
    </location>
</feature>
<keyword evidence="12 18" id="KW-1133">Transmembrane helix</keyword>
<dbReference type="Pfam" id="PF13246">
    <property type="entry name" value="Cation_ATPase"/>
    <property type="match status" value="1"/>
</dbReference>
<dbReference type="PROSITE" id="PS00154">
    <property type="entry name" value="ATPASE_E1_E2"/>
    <property type="match status" value="1"/>
</dbReference>
<feature type="transmembrane region" description="Helical" evidence="18">
    <location>
        <begin position="2178"/>
        <end position="2198"/>
    </location>
</feature>
<reference evidence="24" key="1">
    <citation type="journal article" date="2023" name="Genome Biol. Evol.">
        <title>First Whole Genome Sequence and Flow Cytometry Genome Size Data for the Lichen-Forming Fungus Ramalina farinacea (Ascomycota).</title>
        <authorList>
            <person name="Llewellyn T."/>
            <person name="Mian S."/>
            <person name="Hill R."/>
            <person name="Leitch I.J."/>
            <person name="Gaya E."/>
        </authorList>
    </citation>
    <scope>NUCLEOTIDE SEQUENCE</scope>
    <source>
        <strain evidence="24">LIQ254RAFAR</strain>
    </source>
</reference>
<organism evidence="24 25">
    <name type="scientific">Ramalina farinacea</name>
    <dbReference type="NCBI Taxonomy" id="258253"/>
    <lineage>
        <taxon>Eukaryota</taxon>
        <taxon>Fungi</taxon>
        <taxon>Dikarya</taxon>
        <taxon>Ascomycota</taxon>
        <taxon>Pezizomycotina</taxon>
        <taxon>Lecanoromycetes</taxon>
        <taxon>OSLEUM clade</taxon>
        <taxon>Lecanoromycetidae</taxon>
        <taxon>Lecanorales</taxon>
        <taxon>Lecanorineae</taxon>
        <taxon>Ramalinaceae</taxon>
        <taxon>Ramalina</taxon>
    </lineage>
</organism>
<feature type="region of interest" description="Disordered" evidence="20">
    <location>
        <begin position="1"/>
        <end position="55"/>
    </location>
</feature>
<dbReference type="GO" id="GO:0017056">
    <property type="term" value="F:structural constituent of nuclear pore"/>
    <property type="evidence" value="ECO:0007669"/>
    <property type="project" value="InterPro"/>
</dbReference>
<dbReference type="FunFam" id="1.20.1110.10:FF:000039">
    <property type="entry name" value="Calcium-transporting ATPase"/>
    <property type="match status" value="1"/>
</dbReference>
<feature type="transmembrane region" description="Helical" evidence="18">
    <location>
        <begin position="2063"/>
        <end position="2086"/>
    </location>
</feature>
<dbReference type="InterPro" id="IPR018303">
    <property type="entry name" value="ATPase_P-typ_P_site"/>
</dbReference>
<comment type="caution">
    <text evidence="24">The sequence shown here is derived from an EMBL/GenBank/DDBJ whole genome shotgun (WGS) entry which is preliminary data.</text>
</comment>
<dbReference type="Gene3D" id="3.40.1110.10">
    <property type="entry name" value="Calcium-transporting ATPase, cytoplasmic domain N"/>
    <property type="match status" value="1"/>
</dbReference>
<evidence type="ECO:0000256" key="20">
    <source>
        <dbReference type="SAM" id="MobiDB-lite"/>
    </source>
</evidence>
<evidence type="ECO:0000256" key="8">
    <source>
        <dbReference type="ARBA" id="ARBA00022837"/>
    </source>
</evidence>
<evidence type="ECO:0000256" key="3">
    <source>
        <dbReference type="ARBA" id="ARBA00022554"/>
    </source>
</evidence>
<evidence type="ECO:0000256" key="15">
    <source>
        <dbReference type="ARBA" id="ARBA00038148"/>
    </source>
</evidence>
<keyword evidence="25" id="KW-1185">Reference proteome</keyword>
<comment type="subcellular location">
    <subcellularLocation>
        <location evidence="18">Membrane</location>
        <topology evidence="18">Multi-pass membrane protein</topology>
    </subcellularLocation>
    <subcellularLocation>
        <location evidence="1">Vacuole membrane</location>
        <topology evidence="1">Multi-pass membrane protein</topology>
    </subcellularLocation>
</comment>
<keyword evidence="4 18" id="KW-0109">Calcium transport</keyword>
<feature type="region of interest" description="Disordered" evidence="20">
    <location>
        <begin position="2266"/>
        <end position="2326"/>
    </location>
</feature>
<dbReference type="InterPro" id="IPR036412">
    <property type="entry name" value="HAD-like_sf"/>
</dbReference>
<dbReference type="NCBIfam" id="TIGR01494">
    <property type="entry name" value="ATPase_P-type"/>
    <property type="match status" value="2"/>
</dbReference>
<keyword evidence="14 18" id="KW-0472">Membrane</keyword>
<dbReference type="GO" id="GO:0005774">
    <property type="term" value="C:vacuolar membrane"/>
    <property type="evidence" value="ECO:0007669"/>
    <property type="project" value="UniProtKB-SubCell"/>
</dbReference>
<dbReference type="InterPro" id="IPR004014">
    <property type="entry name" value="ATPase_P-typ_cation-transptr_N"/>
</dbReference>
<dbReference type="SFLD" id="SFLDG00002">
    <property type="entry name" value="C1.7:_P-type_atpase_like"/>
    <property type="match status" value="1"/>
</dbReference>
<feature type="domain" description="Cation-transporting P-type ATPase C-terminal" evidence="22">
    <location>
        <begin position="2020"/>
        <end position="2197"/>
    </location>
</feature>
<feature type="transmembrane region" description="Helical" evidence="18">
    <location>
        <begin position="2145"/>
        <end position="2166"/>
    </location>
</feature>
<feature type="coiled-coil region" evidence="19">
    <location>
        <begin position="72"/>
        <end position="99"/>
    </location>
</feature>
<dbReference type="InterPro" id="IPR001757">
    <property type="entry name" value="P_typ_ATPase"/>
</dbReference>
<dbReference type="SFLD" id="SFLDF00027">
    <property type="entry name" value="p-type_atpase"/>
    <property type="match status" value="1"/>
</dbReference>
<dbReference type="FunFam" id="3.40.50.1000:FF:000018">
    <property type="entry name" value="Calcium-transporting ATPase"/>
    <property type="match status" value="1"/>
</dbReference>
<feature type="transmembrane region" description="Helical" evidence="18">
    <location>
        <begin position="1533"/>
        <end position="1561"/>
    </location>
</feature>
<evidence type="ECO:0000256" key="18">
    <source>
        <dbReference type="RuleBase" id="RU361146"/>
    </source>
</evidence>
<dbReference type="InterPro" id="IPR044492">
    <property type="entry name" value="P_typ_ATPase_HD_dom"/>
</dbReference>
<feature type="compositionally biased region" description="Low complexity" evidence="20">
    <location>
        <begin position="2410"/>
        <end position="2419"/>
    </location>
</feature>
<dbReference type="Pfam" id="PF08282">
    <property type="entry name" value="Hydrolase_3"/>
    <property type="match status" value="1"/>
</dbReference>
<feature type="transmembrane region" description="Helical" evidence="18">
    <location>
        <begin position="1491"/>
        <end position="1513"/>
    </location>
</feature>
<keyword evidence="19" id="KW-0175">Coiled coil</keyword>
<keyword evidence="6" id="KW-0479">Metal-binding</keyword>
<dbReference type="SUPFAM" id="SSF81660">
    <property type="entry name" value="Metal cation-transporting ATPase, ATP-binding domain N"/>
    <property type="match status" value="1"/>
</dbReference>
<feature type="domain" description="P-type ATPase A" evidence="21">
    <location>
        <begin position="1357"/>
        <end position="1470"/>
    </location>
</feature>
<evidence type="ECO:0000313" key="24">
    <source>
        <dbReference type="EMBL" id="MDI1490589.1"/>
    </source>
</evidence>
<dbReference type="EC" id="7.2.2.10" evidence="18"/>